<dbReference type="EMBL" id="JBHSBN010000011">
    <property type="protein sequence ID" value="MFC4107659.1"/>
    <property type="molecule type" value="Genomic_DNA"/>
</dbReference>
<dbReference type="Proteomes" id="UP001595868">
    <property type="component" value="Unassembled WGS sequence"/>
</dbReference>
<accession>A0ABV8KNM5</accession>
<evidence type="ECO:0000256" key="2">
    <source>
        <dbReference type="SAM" id="Phobius"/>
    </source>
</evidence>
<keyword evidence="2" id="KW-1133">Transmembrane helix</keyword>
<dbReference type="RefSeq" id="WP_377546875.1">
    <property type="nucleotide sequence ID" value="NZ_JBHSBN010000011.1"/>
</dbReference>
<proteinExistence type="predicted"/>
<feature type="transmembrane region" description="Helical" evidence="2">
    <location>
        <begin position="12"/>
        <end position="32"/>
    </location>
</feature>
<reference evidence="4" key="1">
    <citation type="journal article" date="2019" name="Int. J. Syst. Evol. Microbiol.">
        <title>The Global Catalogue of Microorganisms (GCM) 10K type strain sequencing project: providing services to taxonomists for standard genome sequencing and annotation.</title>
        <authorList>
            <consortium name="The Broad Institute Genomics Platform"/>
            <consortium name="The Broad Institute Genome Sequencing Center for Infectious Disease"/>
            <person name="Wu L."/>
            <person name="Ma J."/>
        </authorList>
    </citation>
    <scope>NUCLEOTIDE SEQUENCE [LARGE SCALE GENOMIC DNA]</scope>
    <source>
        <strain evidence="4">2902at01</strain>
    </source>
</reference>
<organism evidence="3 4">
    <name type="scientific">Micromonospora zhanjiangensis</name>
    <dbReference type="NCBI Taxonomy" id="1522057"/>
    <lineage>
        <taxon>Bacteria</taxon>
        <taxon>Bacillati</taxon>
        <taxon>Actinomycetota</taxon>
        <taxon>Actinomycetes</taxon>
        <taxon>Micromonosporales</taxon>
        <taxon>Micromonosporaceae</taxon>
        <taxon>Micromonospora</taxon>
    </lineage>
</organism>
<evidence type="ECO:0000313" key="4">
    <source>
        <dbReference type="Proteomes" id="UP001595868"/>
    </source>
</evidence>
<evidence type="ECO:0000256" key="1">
    <source>
        <dbReference type="SAM" id="MobiDB-lite"/>
    </source>
</evidence>
<comment type="caution">
    <text evidence="3">The sequence shown here is derived from an EMBL/GenBank/DDBJ whole genome shotgun (WGS) entry which is preliminary data.</text>
</comment>
<name>A0ABV8KNM5_9ACTN</name>
<gene>
    <name evidence="3" type="ORF">ACFOX0_17225</name>
</gene>
<feature type="region of interest" description="Disordered" evidence="1">
    <location>
        <begin position="75"/>
        <end position="94"/>
    </location>
</feature>
<keyword evidence="4" id="KW-1185">Reference proteome</keyword>
<evidence type="ECO:0000313" key="3">
    <source>
        <dbReference type="EMBL" id="MFC4107659.1"/>
    </source>
</evidence>
<sequence>MMGYGWGMGPVGWIFMAVVPLGVFALAVWAIVSLSAGTRFRWPGRPDTPAEILARRFATGEIDLTEYRQARAELGGETLARPGPGRAGTRQDPV</sequence>
<protein>
    <submittedName>
        <fullName evidence="3">SHOCT domain-containing protein</fullName>
    </submittedName>
</protein>
<keyword evidence="2" id="KW-0472">Membrane</keyword>
<keyword evidence="2" id="KW-0812">Transmembrane</keyword>